<protein>
    <submittedName>
        <fullName evidence="5">Cerato-platanin</fullName>
    </submittedName>
</protein>
<dbReference type="PANTHER" id="PTHR38850:SF2">
    <property type="entry name" value="CERATO-PLATANIN"/>
    <property type="match status" value="1"/>
</dbReference>
<accession>A0AA38RCN3</accession>
<sequence length="213" mass="22827">MLASVIPSLSLAALVAGATVSVTPHEQYSSSVGVLGCKINTNRVAYWPMAVDCNSLCIKLTYEDRSLNLLRIDQSGGAYDISYDAWNQLVFGQPATVEPHTGGGYPMTYETVDMSQCAGLLYTGGAELPLSAANSMNYVSSCLSQTSSWVTSNYVLYNIFTPTCTYGIDETCTLDMAVSNQPTCPHQLGLTTPLTTDPVYNVQYGTGQLVLAQ</sequence>
<dbReference type="AlphaFoldDB" id="A0AA38RCN3"/>
<comment type="caution">
    <text evidence="5">The sequence shown here is derived from an EMBL/GenBank/DDBJ whole genome shotgun (WGS) entry which is preliminary data.</text>
</comment>
<feature type="signal peptide" evidence="4">
    <location>
        <begin position="1"/>
        <end position="17"/>
    </location>
</feature>
<dbReference type="InterPro" id="IPR010829">
    <property type="entry name" value="Cerato-platanin"/>
</dbReference>
<evidence type="ECO:0000256" key="4">
    <source>
        <dbReference type="SAM" id="SignalP"/>
    </source>
</evidence>
<dbReference type="PANTHER" id="PTHR38850">
    <property type="entry name" value="CERATO-PLATANIN"/>
    <property type="match status" value="1"/>
</dbReference>
<comment type="similarity">
    <text evidence="2">Belongs to the cerato-platanin family.</text>
</comment>
<proteinExistence type="inferred from homology"/>
<evidence type="ECO:0000313" key="5">
    <source>
        <dbReference type="EMBL" id="KAJ9143027.1"/>
    </source>
</evidence>
<evidence type="ECO:0000256" key="2">
    <source>
        <dbReference type="ARBA" id="ARBA00010421"/>
    </source>
</evidence>
<dbReference type="Proteomes" id="UP001174694">
    <property type="component" value="Unassembled WGS sequence"/>
</dbReference>
<evidence type="ECO:0000256" key="1">
    <source>
        <dbReference type="ARBA" id="ARBA00004613"/>
    </source>
</evidence>
<comment type="subcellular location">
    <subcellularLocation>
        <location evidence="1">Secreted</location>
    </subcellularLocation>
</comment>
<dbReference type="GO" id="GO:0005576">
    <property type="term" value="C:extracellular region"/>
    <property type="evidence" value="ECO:0007669"/>
    <property type="project" value="UniProtKB-SubCell"/>
</dbReference>
<keyword evidence="3" id="KW-0964">Secreted</keyword>
<organism evidence="5 6">
    <name type="scientific">Pleurostoma richardsiae</name>
    <dbReference type="NCBI Taxonomy" id="41990"/>
    <lineage>
        <taxon>Eukaryota</taxon>
        <taxon>Fungi</taxon>
        <taxon>Dikarya</taxon>
        <taxon>Ascomycota</taxon>
        <taxon>Pezizomycotina</taxon>
        <taxon>Sordariomycetes</taxon>
        <taxon>Sordariomycetidae</taxon>
        <taxon>Calosphaeriales</taxon>
        <taxon>Pleurostomataceae</taxon>
        <taxon>Pleurostoma</taxon>
    </lineage>
</organism>
<keyword evidence="6" id="KW-1185">Reference proteome</keyword>
<gene>
    <name evidence="5" type="ORF">NKR23_g6791</name>
</gene>
<dbReference type="EMBL" id="JANBVO010000020">
    <property type="protein sequence ID" value="KAJ9143027.1"/>
    <property type="molecule type" value="Genomic_DNA"/>
</dbReference>
<name>A0AA38RCN3_9PEZI</name>
<keyword evidence="4" id="KW-0732">Signal</keyword>
<feature type="chain" id="PRO_5041203292" evidence="4">
    <location>
        <begin position="18"/>
        <end position="213"/>
    </location>
</feature>
<evidence type="ECO:0000256" key="3">
    <source>
        <dbReference type="ARBA" id="ARBA00022525"/>
    </source>
</evidence>
<dbReference type="Pfam" id="PF07249">
    <property type="entry name" value="Cerato-platanin"/>
    <property type="match status" value="1"/>
</dbReference>
<dbReference type="Gene3D" id="2.40.40.10">
    <property type="entry name" value="RlpA-like domain"/>
    <property type="match status" value="1"/>
</dbReference>
<dbReference type="InterPro" id="IPR036908">
    <property type="entry name" value="RlpA-like_sf"/>
</dbReference>
<evidence type="ECO:0000313" key="6">
    <source>
        <dbReference type="Proteomes" id="UP001174694"/>
    </source>
</evidence>
<reference evidence="5" key="1">
    <citation type="submission" date="2022-07" db="EMBL/GenBank/DDBJ databases">
        <title>Fungi with potential for degradation of polypropylene.</title>
        <authorList>
            <person name="Gostincar C."/>
        </authorList>
    </citation>
    <scope>NUCLEOTIDE SEQUENCE</scope>
    <source>
        <strain evidence="5">EXF-13308</strain>
    </source>
</reference>